<reference evidence="1 2" key="1">
    <citation type="submission" date="2018-06" db="EMBL/GenBank/DDBJ databases">
        <authorList>
            <consortium name="Pathogen Informatics"/>
            <person name="Doyle S."/>
        </authorList>
    </citation>
    <scope>NUCLEOTIDE SEQUENCE [LARGE SCALE GENOMIC DNA]</scope>
    <source>
        <strain evidence="1 2">NCTC10865</strain>
    </source>
</reference>
<evidence type="ECO:0000313" key="2">
    <source>
        <dbReference type="Proteomes" id="UP000254159"/>
    </source>
</evidence>
<dbReference type="AlphaFoldDB" id="A0A376YJJ0"/>
<dbReference type="Proteomes" id="UP000254159">
    <property type="component" value="Unassembled WGS sequence"/>
</dbReference>
<organism evidence="1 2">
    <name type="scientific">Escherichia coli</name>
    <dbReference type="NCBI Taxonomy" id="562"/>
    <lineage>
        <taxon>Bacteria</taxon>
        <taxon>Pseudomonadati</taxon>
        <taxon>Pseudomonadota</taxon>
        <taxon>Gammaproteobacteria</taxon>
        <taxon>Enterobacterales</taxon>
        <taxon>Enterobacteriaceae</taxon>
        <taxon>Escherichia</taxon>
    </lineage>
</organism>
<name>A0A376YJJ0_ECOLX</name>
<accession>A0A376YJJ0</accession>
<dbReference type="EMBL" id="UGCD01000003">
    <property type="protein sequence ID" value="STK05789.1"/>
    <property type="molecule type" value="Genomic_DNA"/>
</dbReference>
<sequence length="53" mass="6036">MSLAIFCRKSFAVLDFRHRCLQGKVKKVTGSIAHNLLNKTLQLLAINKLNEPR</sequence>
<proteinExistence type="predicted"/>
<protein>
    <submittedName>
        <fullName evidence="1">Uncharacterized protein</fullName>
    </submittedName>
</protein>
<evidence type="ECO:0000313" key="1">
    <source>
        <dbReference type="EMBL" id="STK05789.1"/>
    </source>
</evidence>
<gene>
    <name evidence="1" type="ORF">NCTC10865_06374</name>
</gene>